<evidence type="ECO:0000313" key="1">
    <source>
        <dbReference type="EMBL" id="KAH9833152.1"/>
    </source>
</evidence>
<gene>
    <name evidence="1" type="ORF">C8Q71DRAFT_191897</name>
</gene>
<dbReference type="Proteomes" id="UP000814176">
    <property type="component" value="Unassembled WGS sequence"/>
</dbReference>
<protein>
    <submittedName>
        <fullName evidence="1">Uncharacterized protein</fullName>
    </submittedName>
</protein>
<dbReference type="RefSeq" id="XP_047775918.1">
    <property type="nucleotide sequence ID" value="XM_047916879.1"/>
</dbReference>
<accession>A0ABQ8K7X5</accession>
<reference evidence="1 2" key="1">
    <citation type="journal article" date="2021" name="Environ. Microbiol.">
        <title>Gene family expansions and transcriptome signatures uncover fungal adaptations to wood decay.</title>
        <authorList>
            <person name="Hage H."/>
            <person name="Miyauchi S."/>
            <person name="Viragh M."/>
            <person name="Drula E."/>
            <person name="Min B."/>
            <person name="Chaduli D."/>
            <person name="Navarro D."/>
            <person name="Favel A."/>
            <person name="Norest M."/>
            <person name="Lesage-Meessen L."/>
            <person name="Balint B."/>
            <person name="Merenyi Z."/>
            <person name="de Eugenio L."/>
            <person name="Morin E."/>
            <person name="Martinez A.T."/>
            <person name="Baldrian P."/>
            <person name="Stursova M."/>
            <person name="Martinez M.J."/>
            <person name="Novotny C."/>
            <person name="Magnuson J.K."/>
            <person name="Spatafora J.W."/>
            <person name="Maurice S."/>
            <person name="Pangilinan J."/>
            <person name="Andreopoulos W."/>
            <person name="LaButti K."/>
            <person name="Hundley H."/>
            <person name="Na H."/>
            <person name="Kuo A."/>
            <person name="Barry K."/>
            <person name="Lipzen A."/>
            <person name="Henrissat B."/>
            <person name="Riley R."/>
            <person name="Ahrendt S."/>
            <person name="Nagy L.G."/>
            <person name="Grigoriev I.V."/>
            <person name="Martin F."/>
            <person name="Rosso M.N."/>
        </authorList>
    </citation>
    <scope>NUCLEOTIDE SEQUENCE [LARGE SCALE GENOMIC DNA]</scope>
    <source>
        <strain evidence="1 2">CIRM-BRFM 1785</strain>
    </source>
</reference>
<comment type="caution">
    <text evidence="1">The sequence shown here is derived from an EMBL/GenBank/DDBJ whole genome shotgun (WGS) entry which is preliminary data.</text>
</comment>
<dbReference type="GeneID" id="71997611"/>
<keyword evidence="2" id="KW-1185">Reference proteome</keyword>
<dbReference type="EMBL" id="JADCUA010000019">
    <property type="protein sequence ID" value="KAH9833152.1"/>
    <property type="molecule type" value="Genomic_DNA"/>
</dbReference>
<name>A0ABQ8K7X5_9APHY</name>
<organism evidence="1 2">
    <name type="scientific">Rhodofomes roseus</name>
    <dbReference type="NCBI Taxonomy" id="34475"/>
    <lineage>
        <taxon>Eukaryota</taxon>
        <taxon>Fungi</taxon>
        <taxon>Dikarya</taxon>
        <taxon>Basidiomycota</taxon>
        <taxon>Agaricomycotina</taxon>
        <taxon>Agaricomycetes</taxon>
        <taxon>Polyporales</taxon>
        <taxon>Rhodofomes</taxon>
    </lineage>
</organism>
<evidence type="ECO:0000313" key="2">
    <source>
        <dbReference type="Proteomes" id="UP000814176"/>
    </source>
</evidence>
<sequence>MPARRSGAAVIVHTDRHELAARCFSSAPSFRDRFLQAKAVIRSCSRADMLYTMDDTTVVVLHPDDTQLAAPIAVQVTIKADRPASTDDVAAFFHAQREVSNLVTRVITAHLQHPLPSPMCFQGESYVLTAKHAAWTFGSERVRFSWGPEEIKPGREKWTFIFASLKP</sequence>
<proteinExistence type="predicted"/>